<feature type="transmembrane region" description="Helical" evidence="11">
    <location>
        <begin position="108"/>
        <end position="124"/>
    </location>
</feature>
<evidence type="ECO:0000256" key="8">
    <source>
        <dbReference type="ARBA" id="ARBA00023136"/>
    </source>
</evidence>
<dbReference type="EMBL" id="CP119108">
    <property type="protein sequence ID" value="WEG08833.1"/>
    <property type="molecule type" value="Genomic_DNA"/>
</dbReference>
<feature type="transmembrane region" description="Helical" evidence="11">
    <location>
        <begin position="159"/>
        <end position="179"/>
    </location>
</feature>
<keyword evidence="13" id="KW-1185">Reference proteome</keyword>
<proteinExistence type="predicted"/>
<evidence type="ECO:0000256" key="11">
    <source>
        <dbReference type="SAM" id="Phobius"/>
    </source>
</evidence>
<evidence type="ECO:0000256" key="4">
    <source>
        <dbReference type="ARBA" id="ARBA00022519"/>
    </source>
</evidence>
<feature type="transmembrane region" description="Helical" evidence="11">
    <location>
        <begin position="265"/>
        <end position="283"/>
    </location>
</feature>
<keyword evidence="7 11" id="KW-1133">Transmembrane helix</keyword>
<keyword evidence="3" id="KW-1003">Cell membrane</keyword>
<feature type="transmembrane region" description="Helical" evidence="11">
    <location>
        <begin position="397"/>
        <end position="414"/>
    </location>
</feature>
<keyword evidence="8 11" id="KW-0472">Membrane</keyword>
<evidence type="ECO:0000256" key="6">
    <source>
        <dbReference type="ARBA" id="ARBA00022692"/>
    </source>
</evidence>
<evidence type="ECO:0000256" key="7">
    <source>
        <dbReference type="ARBA" id="ARBA00022989"/>
    </source>
</evidence>
<feature type="transmembrane region" description="Helical" evidence="11">
    <location>
        <begin position="312"/>
        <end position="337"/>
    </location>
</feature>
<dbReference type="PANTHER" id="PTHR32196">
    <property type="entry name" value="ABC TRANSPORTER PERMEASE PROTEIN YPHD-RELATED-RELATED"/>
    <property type="match status" value="1"/>
</dbReference>
<keyword evidence="2" id="KW-0813">Transport</keyword>
<dbReference type="CDD" id="cd06579">
    <property type="entry name" value="TM_PBP1_transp_AraH_like"/>
    <property type="match status" value="1"/>
</dbReference>
<sequence length="424" mass="44318">MSSPTTPQTKDNSAPTTVAADLQDERLTRGQGLRGAFAGFLTRVRTGDLGSLPIVVGLIIIWIVFQALNPRFLSATNLVDLTLQVAPLGVIALGVVVVLLVGQIDLSIGSLSGLSAAILGVTFVNWGWPIWAAILLALVVGAVIGYFYGFLFTRFGVPTFVVTLAGLMGFLGLQLWVLGPSGTINIPYNSWIVEFATSWFLPPWLAYTIAGLVVVGMVLNDISRARRRARSGLSTGPVSLIVIKAIVVAVIAAIAITWLATNRGVSVMFLLFVALVGAMATVLTRTRWGRWLYAVGGNEEAARRAGINVKTIYISALMVGTILATLGGLMAAARLTAASISSGGGTDNLTAIAAAVIGGTSLFGGRGSAWSALLGIFVIKSIQNGLVLLSLDSDVQFMVTGAVLLLAVIIDALSRRSRASHGTA</sequence>
<evidence type="ECO:0000313" key="13">
    <source>
        <dbReference type="Proteomes" id="UP001214553"/>
    </source>
</evidence>
<feature type="transmembrane region" description="Helical" evidence="11">
    <location>
        <begin position="49"/>
        <end position="69"/>
    </location>
</feature>
<dbReference type="RefSeq" id="WP_275278160.1">
    <property type="nucleotide sequence ID" value="NZ_CP119108.1"/>
</dbReference>
<evidence type="ECO:0000256" key="3">
    <source>
        <dbReference type="ARBA" id="ARBA00022475"/>
    </source>
</evidence>
<evidence type="ECO:0000256" key="5">
    <source>
        <dbReference type="ARBA" id="ARBA00022597"/>
    </source>
</evidence>
<dbReference type="Proteomes" id="UP001214553">
    <property type="component" value="Chromosome"/>
</dbReference>
<comment type="subcellular location">
    <subcellularLocation>
        <location evidence="1">Cell membrane</location>
        <topology evidence="1">Multi-pass membrane protein</topology>
    </subcellularLocation>
</comment>
<feature type="transmembrane region" description="Helical" evidence="11">
    <location>
        <begin position="240"/>
        <end position="259"/>
    </location>
</feature>
<feature type="transmembrane region" description="Helical" evidence="11">
    <location>
        <begin position="81"/>
        <end position="101"/>
    </location>
</feature>
<evidence type="ECO:0000256" key="9">
    <source>
        <dbReference type="ARBA" id="ARBA00035611"/>
    </source>
</evidence>
<keyword evidence="5" id="KW-0762">Sugar transport</keyword>
<feature type="transmembrane region" description="Helical" evidence="11">
    <location>
        <begin position="199"/>
        <end position="219"/>
    </location>
</feature>
<evidence type="ECO:0000256" key="10">
    <source>
        <dbReference type="ARBA" id="ARBA00035686"/>
    </source>
</evidence>
<comment type="function">
    <text evidence="9">Part of the binding-protein-dependent transport system for D-xylose. Probably responsible for the translocation of the substrate across the membrane.</text>
</comment>
<gene>
    <name evidence="12" type="ORF">PU630_16575</name>
</gene>
<reference evidence="12 13" key="1">
    <citation type="submission" date="2023-03" db="EMBL/GenBank/DDBJ databases">
        <title>Genome sequence of Microbacterium sp. KACC 23027.</title>
        <authorList>
            <person name="Kim S."/>
            <person name="Heo J."/>
            <person name="Kwon S.-W."/>
        </authorList>
    </citation>
    <scope>NUCLEOTIDE SEQUENCE [LARGE SCALE GENOMIC DNA]</scope>
    <source>
        <strain evidence="12 13">KACC 23027</strain>
    </source>
</reference>
<dbReference type="Pfam" id="PF02653">
    <property type="entry name" value="BPD_transp_2"/>
    <property type="match status" value="1"/>
</dbReference>
<dbReference type="PANTHER" id="PTHR32196:SF32">
    <property type="entry name" value="XYLOSE TRANSPORT SYSTEM PERMEASE PROTEIN XYLH"/>
    <property type="match status" value="1"/>
</dbReference>
<keyword evidence="4" id="KW-0997">Cell inner membrane</keyword>
<protein>
    <recommendedName>
        <fullName evidence="10">Xylose transport system permease protein XylH</fullName>
    </recommendedName>
</protein>
<accession>A0ABY8C1W4</accession>
<dbReference type="InterPro" id="IPR001851">
    <property type="entry name" value="ABC_transp_permease"/>
</dbReference>
<evidence type="ECO:0000256" key="1">
    <source>
        <dbReference type="ARBA" id="ARBA00004651"/>
    </source>
</evidence>
<evidence type="ECO:0000256" key="2">
    <source>
        <dbReference type="ARBA" id="ARBA00022448"/>
    </source>
</evidence>
<feature type="transmembrane region" description="Helical" evidence="11">
    <location>
        <begin position="130"/>
        <end position="152"/>
    </location>
</feature>
<name>A0ABY8C1W4_9MICO</name>
<evidence type="ECO:0000313" key="12">
    <source>
        <dbReference type="EMBL" id="WEG08833.1"/>
    </source>
</evidence>
<keyword evidence="6 11" id="KW-0812">Transmembrane</keyword>
<feature type="transmembrane region" description="Helical" evidence="11">
    <location>
        <begin position="372"/>
        <end position="391"/>
    </location>
</feature>
<organism evidence="12 13">
    <name type="scientific">Microbacterium horticulturae</name>
    <dbReference type="NCBI Taxonomy" id="3028316"/>
    <lineage>
        <taxon>Bacteria</taxon>
        <taxon>Bacillati</taxon>
        <taxon>Actinomycetota</taxon>
        <taxon>Actinomycetes</taxon>
        <taxon>Micrococcales</taxon>
        <taxon>Microbacteriaceae</taxon>
        <taxon>Microbacterium</taxon>
    </lineage>
</organism>
<feature type="transmembrane region" description="Helical" evidence="11">
    <location>
        <begin position="349"/>
        <end position="365"/>
    </location>
</feature>